<comment type="subcellular location">
    <subcellularLocation>
        <location evidence="1">Cell membrane</location>
        <topology evidence="1">Multi-pass membrane protein</topology>
    </subcellularLocation>
</comment>
<dbReference type="SUPFAM" id="SSF103473">
    <property type="entry name" value="MFS general substrate transporter"/>
    <property type="match status" value="1"/>
</dbReference>
<dbReference type="PANTHER" id="PTHR23530:SF1">
    <property type="entry name" value="PERMEASE, MAJOR FACILITATOR SUPERFAMILY-RELATED"/>
    <property type="match status" value="1"/>
</dbReference>
<dbReference type="Gene3D" id="1.20.1250.20">
    <property type="entry name" value="MFS general substrate transporter like domains"/>
    <property type="match status" value="1"/>
</dbReference>
<dbReference type="RefSeq" id="WP_286137068.1">
    <property type="nucleotide sequence ID" value="NZ_BRPL01000004.1"/>
</dbReference>
<feature type="transmembrane region" description="Helical" evidence="2">
    <location>
        <begin position="102"/>
        <end position="121"/>
    </location>
</feature>
<feature type="transmembrane region" description="Helical" evidence="2">
    <location>
        <begin position="246"/>
        <end position="265"/>
    </location>
</feature>
<dbReference type="Proteomes" id="UP001144204">
    <property type="component" value="Unassembled WGS sequence"/>
</dbReference>
<gene>
    <name evidence="3" type="ORF">WR164_15100</name>
</gene>
<accession>A0A9W6B2D6</accession>
<feature type="transmembrane region" description="Helical" evidence="2">
    <location>
        <begin position="213"/>
        <end position="234"/>
    </location>
</feature>
<dbReference type="GO" id="GO:0022857">
    <property type="term" value="F:transmembrane transporter activity"/>
    <property type="evidence" value="ECO:0007669"/>
    <property type="project" value="InterPro"/>
</dbReference>
<feature type="transmembrane region" description="Helical" evidence="2">
    <location>
        <begin position="141"/>
        <end position="157"/>
    </location>
</feature>
<feature type="transmembrane region" description="Helical" evidence="2">
    <location>
        <begin position="331"/>
        <end position="351"/>
    </location>
</feature>
<keyword evidence="2" id="KW-0472">Membrane</keyword>
<feature type="transmembrane region" description="Helical" evidence="2">
    <location>
        <begin position="272"/>
        <end position="289"/>
    </location>
</feature>
<evidence type="ECO:0000313" key="4">
    <source>
        <dbReference type="Proteomes" id="UP001144204"/>
    </source>
</evidence>
<sequence length="392" mass="44794">MILNKLSLIKTYFTSYFLYNLGRVLPHAVLTVILLNKGMTVGDIAVIQGFFMLACIIFSFPSGVLTDIWSEKMTYITSLVLLLISYYIIMISSDFPLLCMSWFIYGISSATMGNSLDMYFLRSYQNNGKQIKKFNVHFNSINLYSTLIGGGIGSFIYEGINNGIYILSILLIIVSGLIVLVGFKNVKTKKIKENSVKKILVGFKYVFAKRNTLINIILMAVFQIIMELFIQFWQVILLNVHFNQKYFGFFYVAFQIVAILSNYIFKRFNWQNDSLIFVIIIGCFFVFMNMVSNKLVFILILGCFLIPFNLYTNQLTLNIQRQAPSQMISSVMSLTDTICSVVSMISLWSIGIMNKVWSFKLIALLMVIVFILISIGLLLIQAVHTKEHVTNE</sequence>
<dbReference type="AlphaFoldDB" id="A0A9W6B2D6"/>
<proteinExistence type="predicted"/>
<feature type="transmembrane region" description="Helical" evidence="2">
    <location>
        <begin position="73"/>
        <end position="90"/>
    </location>
</feature>
<keyword evidence="2" id="KW-0812">Transmembrane</keyword>
<protein>
    <submittedName>
        <fullName evidence="3">MFS transporter</fullName>
    </submittedName>
</protein>
<feature type="transmembrane region" description="Helical" evidence="2">
    <location>
        <begin position="12"/>
        <end position="35"/>
    </location>
</feature>
<feature type="transmembrane region" description="Helical" evidence="2">
    <location>
        <begin position="41"/>
        <end position="61"/>
    </location>
</feature>
<dbReference type="CDD" id="cd06174">
    <property type="entry name" value="MFS"/>
    <property type="match status" value="1"/>
</dbReference>
<keyword evidence="4" id="KW-1185">Reference proteome</keyword>
<comment type="caution">
    <text evidence="3">The sequence shown here is derived from an EMBL/GenBank/DDBJ whole genome shotgun (WGS) entry which is preliminary data.</text>
</comment>
<evidence type="ECO:0000256" key="1">
    <source>
        <dbReference type="ARBA" id="ARBA00004651"/>
    </source>
</evidence>
<reference evidence="3" key="1">
    <citation type="submission" date="2022-07" db="EMBL/GenBank/DDBJ databases">
        <authorList>
            <person name="Kouya T."/>
            <person name="Ishiyama Y."/>
        </authorList>
    </citation>
    <scope>NUCLEOTIDE SEQUENCE</scope>
    <source>
        <strain evidence="3">WR16-4</strain>
    </source>
</reference>
<dbReference type="EMBL" id="BRPL01000004">
    <property type="protein sequence ID" value="GLB47531.1"/>
    <property type="molecule type" value="Genomic_DNA"/>
</dbReference>
<name>A0A9W6B2D6_9LACO</name>
<dbReference type="PANTHER" id="PTHR23530">
    <property type="entry name" value="TRANSPORT PROTEIN-RELATED"/>
    <property type="match status" value="1"/>
</dbReference>
<dbReference type="GO" id="GO:0005886">
    <property type="term" value="C:plasma membrane"/>
    <property type="evidence" value="ECO:0007669"/>
    <property type="project" value="UniProtKB-SubCell"/>
</dbReference>
<dbReference type="InterPro" id="IPR053160">
    <property type="entry name" value="MFS_DHA3_Transporter"/>
</dbReference>
<keyword evidence="2" id="KW-1133">Transmembrane helix</keyword>
<feature type="transmembrane region" description="Helical" evidence="2">
    <location>
        <begin position="357"/>
        <end position="380"/>
    </location>
</feature>
<dbReference type="InterPro" id="IPR011701">
    <property type="entry name" value="MFS"/>
</dbReference>
<dbReference type="Pfam" id="PF07690">
    <property type="entry name" value="MFS_1"/>
    <property type="match status" value="1"/>
</dbReference>
<organism evidence="3 4">
    <name type="scientific">Philodulcilactobacillus myokoensis</name>
    <dbReference type="NCBI Taxonomy" id="2929573"/>
    <lineage>
        <taxon>Bacteria</taxon>
        <taxon>Bacillati</taxon>
        <taxon>Bacillota</taxon>
        <taxon>Bacilli</taxon>
        <taxon>Lactobacillales</taxon>
        <taxon>Lactobacillaceae</taxon>
        <taxon>Philodulcilactobacillus</taxon>
    </lineage>
</organism>
<reference evidence="3" key="2">
    <citation type="journal article" date="2023" name="PLoS ONE">
        <title>Philodulcilactobacillus myokoensis gen. nov., sp. nov., a fructophilic, acidophilic, and agar-phobic lactic acid bacterium isolated from fermented vegetable extracts.</title>
        <authorList>
            <person name="Kouya T."/>
            <person name="Ishiyama Y."/>
            <person name="Ohashi S."/>
            <person name="Kumakubo R."/>
            <person name="Yamazaki T."/>
            <person name="Otaki T."/>
        </authorList>
    </citation>
    <scope>NUCLEOTIDE SEQUENCE</scope>
    <source>
        <strain evidence="3">WR16-4</strain>
    </source>
</reference>
<evidence type="ECO:0000256" key="2">
    <source>
        <dbReference type="SAM" id="Phobius"/>
    </source>
</evidence>
<dbReference type="InterPro" id="IPR036259">
    <property type="entry name" value="MFS_trans_sf"/>
</dbReference>
<feature type="transmembrane region" description="Helical" evidence="2">
    <location>
        <begin position="163"/>
        <end position="183"/>
    </location>
</feature>
<evidence type="ECO:0000313" key="3">
    <source>
        <dbReference type="EMBL" id="GLB47531.1"/>
    </source>
</evidence>
<feature type="transmembrane region" description="Helical" evidence="2">
    <location>
        <begin position="295"/>
        <end position="311"/>
    </location>
</feature>